<evidence type="ECO:0000259" key="1">
    <source>
        <dbReference type="Pfam" id="PF13649"/>
    </source>
</evidence>
<dbReference type="Proteomes" id="UP001213721">
    <property type="component" value="Chromosome"/>
</dbReference>
<dbReference type="EMBL" id="CP118988">
    <property type="protein sequence ID" value="WED78305.1"/>
    <property type="molecule type" value="Genomic_DNA"/>
</dbReference>
<keyword evidence="2" id="KW-0808">Transferase</keyword>
<dbReference type="SUPFAM" id="SSF53335">
    <property type="entry name" value="S-adenosyl-L-methionine-dependent methyltransferases"/>
    <property type="match status" value="1"/>
</dbReference>
<dbReference type="AlphaFoldDB" id="A0AAX3NXI9"/>
<organism evidence="2 3">
    <name type="scientific">Aeromonas allosaccharophila</name>
    <dbReference type="NCBI Taxonomy" id="656"/>
    <lineage>
        <taxon>Bacteria</taxon>
        <taxon>Pseudomonadati</taxon>
        <taxon>Pseudomonadota</taxon>
        <taxon>Gammaproteobacteria</taxon>
        <taxon>Aeromonadales</taxon>
        <taxon>Aeromonadaceae</taxon>
        <taxon>Aeromonas</taxon>
    </lineage>
</organism>
<gene>
    <name evidence="2" type="ORF">PYU98_08845</name>
</gene>
<dbReference type="InterPro" id="IPR041698">
    <property type="entry name" value="Methyltransf_25"/>
</dbReference>
<reference evidence="2" key="1">
    <citation type="submission" date="2023-02" db="EMBL/GenBank/DDBJ databases">
        <title>The sequence of Aeromonas allosaccharophila K520.</title>
        <authorList>
            <person name="Luo X."/>
        </authorList>
    </citation>
    <scope>NUCLEOTIDE SEQUENCE</scope>
    <source>
        <strain evidence="2">K520</strain>
    </source>
</reference>
<dbReference type="RefSeq" id="WP_275057952.1">
    <property type="nucleotide sequence ID" value="NZ_CP118988.1"/>
</dbReference>
<name>A0AAX3NXI9_9GAMM</name>
<proteinExistence type="predicted"/>
<feature type="domain" description="Methyltransferase" evidence="1">
    <location>
        <begin position="47"/>
        <end position="137"/>
    </location>
</feature>
<evidence type="ECO:0000313" key="3">
    <source>
        <dbReference type="Proteomes" id="UP001213721"/>
    </source>
</evidence>
<dbReference type="Gene3D" id="3.40.50.150">
    <property type="entry name" value="Vaccinia Virus protein VP39"/>
    <property type="match status" value="1"/>
</dbReference>
<evidence type="ECO:0000313" key="2">
    <source>
        <dbReference type="EMBL" id="WED78305.1"/>
    </source>
</evidence>
<sequence>MKQKNIFIKEEANAWYERNKFFINNKSANDDPIFIALQSIDLKPKRILEIGCSNGWRLAMLAEHYNADCYGIDPSIIAIEEGNKIFPNLNLSVGTADCLPDMGPFDLVIFGFCLYLCDPQDLFKIAADSNHLLANEGHIAILDFNPPAEHYRNKYQHRTDVFSYKMNYGNMFCWHPSYLKIFEKTQNHDGSQKIEPDALISVQILRKDSRFLSAQNPYINGFL</sequence>
<dbReference type="GO" id="GO:0008168">
    <property type="term" value="F:methyltransferase activity"/>
    <property type="evidence" value="ECO:0007669"/>
    <property type="project" value="UniProtKB-KW"/>
</dbReference>
<protein>
    <submittedName>
        <fullName evidence="2">Class I SAM-dependent methyltransferase</fullName>
    </submittedName>
</protein>
<dbReference type="GO" id="GO:0032259">
    <property type="term" value="P:methylation"/>
    <property type="evidence" value="ECO:0007669"/>
    <property type="project" value="UniProtKB-KW"/>
</dbReference>
<accession>A0AAX3NXI9</accession>
<dbReference type="InterPro" id="IPR029063">
    <property type="entry name" value="SAM-dependent_MTases_sf"/>
</dbReference>
<dbReference type="CDD" id="cd02440">
    <property type="entry name" value="AdoMet_MTases"/>
    <property type="match status" value="1"/>
</dbReference>
<dbReference type="Pfam" id="PF13649">
    <property type="entry name" value="Methyltransf_25"/>
    <property type="match status" value="1"/>
</dbReference>
<keyword evidence="2" id="KW-0489">Methyltransferase</keyword>